<proteinExistence type="inferred from homology"/>
<evidence type="ECO:0000256" key="5">
    <source>
        <dbReference type="ARBA" id="ARBA00023172"/>
    </source>
</evidence>
<feature type="region of interest" description="Disordered" evidence="6">
    <location>
        <begin position="131"/>
        <end position="153"/>
    </location>
</feature>
<accession>A0ABN6GCM1</accession>
<dbReference type="Proteomes" id="UP000680679">
    <property type="component" value="Chromosome"/>
</dbReference>
<organism evidence="7 8">
    <name type="scientific">Allochromatium tepidum</name>
    <dbReference type="NCBI Taxonomy" id="553982"/>
    <lineage>
        <taxon>Bacteria</taxon>
        <taxon>Pseudomonadati</taxon>
        <taxon>Pseudomonadota</taxon>
        <taxon>Gammaproteobacteria</taxon>
        <taxon>Chromatiales</taxon>
        <taxon>Chromatiaceae</taxon>
        <taxon>Allochromatium</taxon>
    </lineage>
</organism>
<dbReference type="Pfam" id="PF00872">
    <property type="entry name" value="Transposase_mut"/>
    <property type="match status" value="1"/>
</dbReference>
<reference evidence="7 8" key="1">
    <citation type="submission" date="2021-04" db="EMBL/GenBank/DDBJ databases">
        <title>Complete genome sequencing of Allochromatium tepidum strain NZ.</title>
        <authorList>
            <person name="Tsukatani Y."/>
            <person name="Mori H."/>
        </authorList>
    </citation>
    <scope>NUCLEOTIDE SEQUENCE [LARGE SCALE GENOMIC DNA]</scope>
    <source>
        <strain evidence="7 8">NZ</strain>
    </source>
</reference>
<comment type="function">
    <text evidence="1">Required for the transposition of the insertion element.</text>
</comment>
<keyword evidence="8" id="KW-1185">Reference proteome</keyword>
<keyword evidence="4" id="KW-0238">DNA-binding</keyword>
<name>A0ABN6GCM1_9GAMM</name>
<keyword evidence="3" id="KW-0815">Transposition</keyword>
<dbReference type="InterPro" id="IPR001207">
    <property type="entry name" value="Transposase_mutator"/>
</dbReference>
<evidence type="ECO:0000256" key="6">
    <source>
        <dbReference type="SAM" id="MobiDB-lite"/>
    </source>
</evidence>
<comment type="similarity">
    <text evidence="2">Belongs to the transposase mutator family.</text>
</comment>
<sequence>MPEAKIIFWDVEHGHASYLCTPNGRHIVIDLGTGSYDSGDEFSPLNHLKYHYGKLCIFLSVNSVPLGEAPYLFLDARYEQVRLEGRIVDCAVVMAVGIAAGGRRRVLGCEIAASAAENRLATVSRKPSGPWLAGGEAEHCRRPRRTQGGPPGGVARGALAALPVLPAIECRSLRYAPGGEKNGGRPDARHLQCAG</sequence>
<evidence type="ECO:0000313" key="7">
    <source>
        <dbReference type="EMBL" id="BCU07202.1"/>
    </source>
</evidence>
<keyword evidence="5" id="KW-0233">DNA recombination</keyword>
<gene>
    <name evidence="7" type="ORF">Atep_18790</name>
</gene>
<evidence type="ECO:0000256" key="2">
    <source>
        <dbReference type="ARBA" id="ARBA00010961"/>
    </source>
</evidence>
<evidence type="ECO:0000256" key="4">
    <source>
        <dbReference type="ARBA" id="ARBA00023125"/>
    </source>
</evidence>
<evidence type="ECO:0000256" key="3">
    <source>
        <dbReference type="ARBA" id="ARBA00022578"/>
    </source>
</evidence>
<evidence type="ECO:0000313" key="8">
    <source>
        <dbReference type="Proteomes" id="UP000680679"/>
    </source>
</evidence>
<dbReference type="EMBL" id="AP024563">
    <property type="protein sequence ID" value="BCU07202.1"/>
    <property type="molecule type" value="Genomic_DNA"/>
</dbReference>
<protein>
    <submittedName>
        <fullName evidence="7">Uncharacterized protein</fullName>
    </submittedName>
</protein>
<evidence type="ECO:0000256" key="1">
    <source>
        <dbReference type="ARBA" id="ARBA00002190"/>
    </source>
</evidence>